<evidence type="ECO:0000313" key="1">
    <source>
        <dbReference type="EMBL" id="RKF37708.1"/>
    </source>
</evidence>
<dbReference type="EMBL" id="MCAQ01000009">
    <property type="protein sequence ID" value="RKF37708.1"/>
    <property type="molecule type" value="Genomic_DNA"/>
</dbReference>
<dbReference type="AlphaFoldDB" id="A0A420FXQ9"/>
<protein>
    <submittedName>
        <fullName evidence="1">Uncharacterized protein</fullName>
    </submittedName>
</protein>
<sequence>MNIVYFITGKPYYTGSFGESGKKNRYEDRFGIHFHNRLAIFNYYAKVPFTNVPLNAIISLLQFQYSIYRHFFTEKGSKDQPTI</sequence>
<organism evidence="1 2">
    <name type="scientific">Sphingobacterium siyangense</name>
    <dbReference type="NCBI Taxonomy" id="459529"/>
    <lineage>
        <taxon>Bacteria</taxon>
        <taxon>Pseudomonadati</taxon>
        <taxon>Bacteroidota</taxon>
        <taxon>Sphingobacteriia</taxon>
        <taxon>Sphingobacteriales</taxon>
        <taxon>Sphingobacteriaceae</taxon>
        <taxon>Sphingobacterium</taxon>
    </lineage>
</organism>
<name>A0A420FXQ9_9SPHI</name>
<reference evidence="1 2" key="1">
    <citation type="submission" date="2016-07" db="EMBL/GenBank/DDBJ databases">
        <title>Genome analysis of Sphingobacterium siyangense T12B17.</title>
        <authorList>
            <person name="Xu D."/>
            <person name="Su Y."/>
            <person name="Zheng S."/>
        </authorList>
    </citation>
    <scope>NUCLEOTIDE SEQUENCE [LARGE SCALE GENOMIC DNA]</scope>
    <source>
        <strain evidence="1 2">T12B17</strain>
    </source>
</reference>
<dbReference type="Proteomes" id="UP000286402">
    <property type="component" value="Unassembled WGS sequence"/>
</dbReference>
<evidence type="ECO:0000313" key="2">
    <source>
        <dbReference type="Proteomes" id="UP000286402"/>
    </source>
</evidence>
<accession>A0A420FXQ9</accession>
<gene>
    <name evidence="1" type="ORF">BCY89_27345</name>
</gene>
<keyword evidence="2" id="KW-1185">Reference proteome</keyword>
<comment type="caution">
    <text evidence="1">The sequence shown here is derived from an EMBL/GenBank/DDBJ whole genome shotgun (WGS) entry which is preliminary data.</text>
</comment>
<proteinExistence type="predicted"/>